<dbReference type="GO" id="GO:0022857">
    <property type="term" value="F:transmembrane transporter activity"/>
    <property type="evidence" value="ECO:0007669"/>
    <property type="project" value="InterPro"/>
</dbReference>
<evidence type="ECO:0000256" key="7">
    <source>
        <dbReference type="SAM" id="Phobius"/>
    </source>
</evidence>
<comment type="subcellular location">
    <subcellularLocation>
        <location evidence="1">Cell membrane</location>
        <topology evidence="1">Multi-pass membrane protein</topology>
    </subcellularLocation>
</comment>
<feature type="domain" description="Threonine/serine exporter-like N-terminal" evidence="8">
    <location>
        <begin position="13"/>
        <end position="255"/>
    </location>
</feature>
<evidence type="ECO:0000256" key="2">
    <source>
        <dbReference type="ARBA" id="ARBA00022475"/>
    </source>
</evidence>
<feature type="transmembrane region" description="Helical" evidence="7">
    <location>
        <begin position="198"/>
        <end position="219"/>
    </location>
</feature>
<dbReference type="InterPro" id="IPR010619">
    <property type="entry name" value="ThrE-like_N"/>
</dbReference>
<dbReference type="Proteomes" id="UP000000269">
    <property type="component" value="Chromosome"/>
</dbReference>
<accession>A8MGL8</accession>
<evidence type="ECO:0000256" key="6">
    <source>
        <dbReference type="ARBA" id="ARBA00034125"/>
    </source>
</evidence>
<sequence length="267" mass="28773">MSSFNRKKTLIMALYAGEIMLKNGAETYRVEDTIIRLCKSRNFHYVEVYVTPTGIFASADTKGDSQDEIVTYIKRIKSRGINLNKVAEVNSFSRQFVESDMPLDEALSKLKEIDSLKPYPKHVDALLGGGLSGAFFALLFGGNIHAFFGAFIAASIVSYLLSNLAQTEFPPFLSNIFGGATAAFMAIALSYISPLINVDIVITGAIMVMVPGVAITNAVRDSIAGDLVSGLARAAEAVIIATSIAVGVGFVLKLWQILLGGHLLWNI</sequence>
<dbReference type="eggNOG" id="COG2966">
    <property type="taxonomic scope" value="Bacteria"/>
</dbReference>
<keyword evidence="10" id="KW-1185">Reference proteome</keyword>
<keyword evidence="2" id="KW-1003">Cell membrane</keyword>
<evidence type="ECO:0000256" key="4">
    <source>
        <dbReference type="ARBA" id="ARBA00022989"/>
    </source>
</evidence>
<feature type="transmembrane region" description="Helical" evidence="7">
    <location>
        <begin position="231"/>
        <end position="255"/>
    </location>
</feature>
<dbReference type="GO" id="GO:0015744">
    <property type="term" value="P:succinate transport"/>
    <property type="evidence" value="ECO:0007669"/>
    <property type="project" value="TreeGrafter"/>
</dbReference>
<dbReference type="AlphaFoldDB" id="A8MGL8"/>
<protein>
    <recommendedName>
        <fullName evidence="8">Threonine/serine exporter-like N-terminal domain-containing protein</fullName>
    </recommendedName>
</protein>
<feature type="transmembrane region" description="Helical" evidence="7">
    <location>
        <begin position="146"/>
        <end position="165"/>
    </location>
</feature>
<evidence type="ECO:0000256" key="5">
    <source>
        <dbReference type="ARBA" id="ARBA00023136"/>
    </source>
</evidence>
<organism evidence="9 10">
    <name type="scientific">Alkaliphilus oremlandii (strain OhILAs)</name>
    <name type="common">Clostridium oremlandii (strain OhILAs)</name>
    <dbReference type="NCBI Taxonomy" id="350688"/>
    <lineage>
        <taxon>Bacteria</taxon>
        <taxon>Bacillati</taxon>
        <taxon>Bacillota</taxon>
        <taxon>Clostridia</taxon>
        <taxon>Peptostreptococcales</taxon>
        <taxon>Natronincolaceae</taxon>
        <taxon>Alkaliphilus</taxon>
    </lineage>
</organism>
<evidence type="ECO:0000313" key="10">
    <source>
        <dbReference type="Proteomes" id="UP000000269"/>
    </source>
</evidence>
<keyword evidence="3 7" id="KW-0812">Transmembrane</keyword>
<proteinExistence type="inferred from homology"/>
<dbReference type="OrthoDB" id="9813917at2"/>
<keyword evidence="5 7" id="KW-0472">Membrane</keyword>
<dbReference type="KEGG" id="aoe:Clos_1701"/>
<dbReference type="STRING" id="350688.Clos_1701"/>
<evidence type="ECO:0000256" key="3">
    <source>
        <dbReference type="ARBA" id="ARBA00022692"/>
    </source>
</evidence>
<gene>
    <name evidence="9" type="ordered locus">Clos_1701</name>
</gene>
<dbReference type="GO" id="GO:0005886">
    <property type="term" value="C:plasma membrane"/>
    <property type="evidence" value="ECO:0007669"/>
    <property type="project" value="UniProtKB-SubCell"/>
</dbReference>
<dbReference type="EMBL" id="CP000853">
    <property type="protein sequence ID" value="ABW19241.1"/>
    <property type="molecule type" value="Genomic_DNA"/>
</dbReference>
<dbReference type="HOGENOM" id="CLU_070277_0_0_9"/>
<dbReference type="RefSeq" id="WP_012159553.1">
    <property type="nucleotide sequence ID" value="NC_009922.1"/>
</dbReference>
<dbReference type="PANTHER" id="PTHR34390">
    <property type="entry name" value="UPF0442 PROTEIN YJJB-RELATED"/>
    <property type="match status" value="1"/>
</dbReference>
<evidence type="ECO:0000256" key="1">
    <source>
        <dbReference type="ARBA" id="ARBA00004651"/>
    </source>
</evidence>
<dbReference type="PANTHER" id="PTHR34390:SF2">
    <property type="entry name" value="SUCCINATE TRANSPORTER SUBUNIT YJJP-RELATED"/>
    <property type="match status" value="1"/>
</dbReference>
<name>A8MGL8_ALKOO</name>
<keyword evidence="4 7" id="KW-1133">Transmembrane helix</keyword>
<dbReference type="InterPro" id="IPR050539">
    <property type="entry name" value="ThrE_Dicarb/AminoAcid_Exp"/>
</dbReference>
<evidence type="ECO:0000259" key="8">
    <source>
        <dbReference type="Pfam" id="PF06738"/>
    </source>
</evidence>
<comment type="similarity">
    <text evidence="6">Belongs to the ThrE exporter (TC 2.A.79) family.</text>
</comment>
<reference evidence="10" key="1">
    <citation type="submission" date="2007-10" db="EMBL/GenBank/DDBJ databases">
        <title>Complete genome of Alkaliphilus oremlandii OhILAs.</title>
        <authorList>
            <person name="Copeland A."/>
            <person name="Lucas S."/>
            <person name="Lapidus A."/>
            <person name="Barry K."/>
            <person name="Detter J.C."/>
            <person name="Glavina del Rio T."/>
            <person name="Hammon N."/>
            <person name="Israni S."/>
            <person name="Dalin E."/>
            <person name="Tice H."/>
            <person name="Pitluck S."/>
            <person name="Chain P."/>
            <person name="Malfatti S."/>
            <person name="Shin M."/>
            <person name="Vergez L."/>
            <person name="Schmutz J."/>
            <person name="Larimer F."/>
            <person name="Land M."/>
            <person name="Hauser L."/>
            <person name="Kyrpides N."/>
            <person name="Mikhailova N."/>
            <person name="Stolz J.F."/>
            <person name="Dawson A."/>
            <person name="Fisher E."/>
            <person name="Crable B."/>
            <person name="Perera E."/>
            <person name="Lisak J."/>
            <person name="Ranganathan M."/>
            <person name="Basu P."/>
            <person name="Richardson P."/>
        </authorList>
    </citation>
    <scope>NUCLEOTIDE SEQUENCE [LARGE SCALE GENOMIC DNA]</scope>
    <source>
        <strain evidence="10">OhILAs</strain>
    </source>
</reference>
<evidence type="ECO:0000313" key="9">
    <source>
        <dbReference type="EMBL" id="ABW19241.1"/>
    </source>
</evidence>
<dbReference type="Pfam" id="PF06738">
    <property type="entry name" value="ThrE"/>
    <property type="match status" value="1"/>
</dbReference>
<feature type="transmembrane region" description="Helical" evidence="7">
    <location>
        <begin position="172"/>
        <end position="192"/>
    </location>
</feature>